<evidence type="ECO:0000313" key="3">
    <source>
        <dbReference type="Proteomes" id="UP001222325"/>
    </source>
</evidence>
<feature type="region of interest" description="Disordered" evidence="1">
    <location>
        <begin position="513"/>
        <end position="583"/>
    </location>
</feature>
<comment type="caution">
    <text evidence="2">The sequence shown here is derived from an EMBL/GenBank/DDBJ whole genome shotgun (WGS) entry which is preliminary data.</text>
</comment>
<gene>
    <name evidence="2" type="ORF">B0H15DRAFT_948601</name>
</gene>
<evidence type="ECO:0000313" key="2">
    <source>
        <dbReference type="EMBL" id="KAJ7090837.1"/>
    </source>
</evidence>
<keyword evidence="3" id="KW-1185">Reference proteome</keyword>
<proteinExistence type="predicted"/>
<feature type="compositionally biased region" description="Low complexity" evidence="1">
    <location>
        <begin position="535"/>
        <end position="557"/>
    </location>
</feature>
<feature type="region of interest" description="Disordered" evidence="1">
    <location>
        <begin position="258"/>
        <end position="298"/>
    </location>
</feature>
<feature type="compositionally biased region" description="Polar residues" evidence="1">
    <location>
        <begin position="286"/>
        <end position="298"/>
    </location>
</feature>
<feature type="compositionally biased region" description="Polar residues" evidence="1">
    <location>
        <begin position="564"/>
        <end position="576"/>
    </location>
</feature>
<feature type="region of interest" description="Disordered" evidence="1">
    <location>
        <begin position="130"/>
        <end position="169"/>
    </location>
</feature>
<organism evidence="2 3">
    <name type="scientific">Mycena belliarum</name>
    <dbReference type="NCBI Taxonomy" id="1033014"/>
    <lineage>
        <taxon>Eukaryota</taxon>
        <taxon>Fungi</taxon>
        <taxon>Dikarya</taxon>
        <taxon>Basidiomycota</taxon>
        <taxon>Agaricomycotina</taxon>
        <taxon>Agaricomycetes</taxon>
        <taxon>Agaricomycetidae</taxon>
        <taxon>Agaricales</taxon>
        <taxon>Marasmiineae</taxon>
        <taxon>Mycenaceae</taxon>
        <taxon>Mycena</taxon>
    </lineage>
</organism>
<feature type="region of interest" description="Disordered" evidence="1">
    <location>
        <begin position="459"/>
        <end position="479"/>
    </location>
</feature>
<name>A0AAD6U4X6_9AGAR</name>
<dbReference type="AlphaFoldDB" id="A0AAD6U4X6"/>
<feature type="compositionally biased region" description="Polar residues" evidence="1">
    <location>
        <begin position="525"/>
        <end position="534"/>
    </location>
</feature>
<protein>
    <submittedName>
        <fullName evidence="2">Uncharacterized protein</fullName>
    </submittedName>
</protein>
<dbReference type="Proteomes" id="UP001222325">
    <property type="component" value="Unassembled WGS sequence"/>
</dbReference>
<dbReference type="EMBL" id="JARJCN010000021">
    <property type="protein sequence ID" value="KAJ7090837.1"/>
    <property type="molecule type" value="Genomic_DNA"/>
</dbReference>
<reference evidence="2" key="1">
    <citation type="submission" date="2023-03" db="EMBL/GenBank/DDBJ databases">
        <title>Massive genome expansion in bonnet fungi (Mycena s.s.) driven by repeated elements and novel gene families across ecological guilds.</title>
        <authorList>
            <consortium name="Lawrence Berkeley National Laboratory"/>
            <person name="Harder C.B."/>
            <person name="Miyauchi S."/>
            <person name="Viragh M."/>
            <person name="Kuo A."/>
            <person name="Thoen E."/>
            <person name="Andreopoulos B."/>
            <person name="Lu D."/>
            <person name="Skrede I."/>
            <person name="Drula E."/>
            <person name="Henrissat B."/>
            <person name="Morin E."/>
            <person name="Kohler A."/>
            <person name="Barry K."/>
            <person name="LaButti K."/>
            <person name="Morin E."/>
            <person name="Salamov A."/>
            <person name="Lipzen A."/>
            <person name="Mereny Z."/>
            <person name="Hegedus B."/>
            <person name="Baldrian P."/>
            <person name="Stursova M."/>
            <person name="Weitz H."/>
            <person name="Taylor A."/>
            <person name="Grigoriev I.V."/>
            <person name="Nagy L.G."/>
            <person name="Martin F."/>
            <person name="Kauserud H."/>
        </authorList>
    </citation>
    <scope>NUCLEOTIDE SEQUENCE</scope>
    <source>
        <strain evidence="2">CBHHK173m</strain>
    </source>
</reference>
<feature type="compositionally biased region" description="Low complexity" evidence="1">
    <location>
        <begin position="259"/>
        <end position="274"/>
    </location>
</feature>
<feature type="compositionally biased region" description="Basic residues" evidence="1">
    <location>
        <begin position="459"/>
        <end position="471"/>
    </location>
</feature>
<sequence>MSYSLDSENACPSCGAYLSIKFALGGQSAGHYYIRCHDCRFFHAFPRRIDPPTVAHVCPPLGLNVPTSNSSPIMAQPSQPKKRASNGLHCVANGCGRKASPACAHTRCKTHCIIDKAGCLAVGHQAERLTSRQQAKQKHITRRLSAPQAVSTSRSSPAPRRPLPPLSPRTNSIIQNDILPLFALPITPAAEPQLLEEYLRRDAAREEARDQAQDVQLRRIMDNNLWEFPGQSDDNPPYYPPLSAEQQSNLDVMLDASRHTAPSATPSSSSLPPTKLRPVYPPGKAPTTTSSSSLRNPKMTTQMSSSWMRQYNDNTASNATVSKRSTHTTTPAGLLQKRNQFHLVYWGSTGSSPIVKLIQNIPHWPVWTITDSTGLQERLGIDSAFLELYNMAKLKLWVEIGIDCQHKVTQDCYLFLRRSGVVCSDFDKILASSISKAPHLRNNLPHERQVVRNQLRQLRRSPLKTQRKRRRAEVTDSEDEVEVVAENMVIDVDTKDDDERLFPTALLPALPRSVRPRLHSPSPTPASVTRPQLNITIPPSSVSNSSTPTTATSSISSVFDSCEPASSNGSRASTPATPLEPPKLDLKRWPAGLYVKEVVAGFRSMTHPELQHLEVPERFQHIFKRLYVRNTFGDAQRRWRLASQEQRDEGIKAGFTKQGLWSNWQKQVPLRS</sequence>
<evidence type="ECO:0000256" key="1">
    <source>
        <dbReference type="SAM" id="MobiDB-lite"/>
    </source>
</evidence>
<accession>A0AAD6U4X6</accession>